<name>H2ZHU2_CIOSA</name>
<dbReference type="AlphaFoldDB" id="H2ZHU2"/>
<dbReference type="HOGENOM" id="CLU_1354202_0_0_1"/>
<dbReference type="InParanoid" id="H2ZHU2"/>
<keyword evidence="2" id="KW-1185">Reference proteome</keyword>
<evidence type="ECO:0000313" key="2">
    <source>
        <dbReference type="Proteomes" id="UP000007875"/>
    </source>
</evidence>
<accession>H2ZHU2</accession>
<sequence>MRTSTDDLVSEVFCSSVEIGHNAYKRAVKAGRFGKLVKLSDFSSDGPPPTYSVIDYAKIGLNGSYLGLKTLNEAFYYSVQITPEELVHNNTKGSGTLLLKLVDNGKRLKAAKSAKTPSEEEQPELPMSMIRVCELNMEVTQPPQGTITICLDNSLIFTNIKSIEIQRCIAPEYEKPNVRKRRHTQNVSRAMSLPIKTFWPSS</sequence>
<dbReference type="Ensembl" id="ENSCSAVT00000017344.1">
    <property type="protein sequence ID" value="ENSCSAVP00000017158.1"/>
    <property type="gene ID" value="ENSCSAVG00000010094.1"/>
</dbReference>
<evidence type="ECO:0000313" key="1">
    <source>
        <dbReference type="Ensembl" id="ENSCSAVP00000017158.1"/>
    </source>
</evidence>
<reference evidence="2" key="1">
    <citation type="submission" date="2003-08" db="EMBL/GenBank/DDBJ databases">
        <authorList>
            <person name="Birren B."/>
            <person name="Nusbaum C."/>
            <person name="Abebe A."/>
            <person name="Abouelleil A."/>
            <person name="Adekoya E."/>
            <person name="Ait-zahra M."/>
            <person name="Allen N."/>
            <person name="Allen T."/>
            <person name="An P."/>
            <person name="Anderson M."/>
            <person name="Anderson S."/>
            <person name="Arachchi H."/>
            <person name="Armbruster J."/>
            <person name="Bachantsang P."/>
            <person name="Baldwin J."/>
            <person name="Barry A."/>
            <person name="Bayul T."/>
            <person name="Blitshsteyn B."/>
            <person name="Bloom T."/>
            <person name="Blye J."/>
            <person name="Boguslavskiy L."/>
            <person name="Borowsky M."/>
            <person name="Boukhgalter B."/>
            <person name="Brunache A."/>
            <person name="Butler J."/>
            <person name="Calixte N."/>
            <person name="Calvo S."/>
            <person name="Camarata J."/>
            <person name="Campo K."/>
            <person name="Chang J."/>
            <person name="Cheshatsang Y."/>
            <person name="Citroen M."/>
            <person name="Collymore A."/>
            <person name="Considine T."/>
            <person name="Cook A."/>
            <person name="Cooke P."/>
            <person name="Corum B."/>
            <person name="Cuomo C."/>
            <person name="David R."/>
            <person name="Dawoe T."/>
            <person name="Degray S."/>
            <person name="Dodge S."/>
            <person name="Dooley K."/>
            <person name="Dorje P."/>
            <person name="Dorjee K."/>
            <person name="Dorris L."/>
            <person name="Duffey N."/>
            <person name="Dupes A."/>
            <person name="Elkins T."/>
            <person name="Engels R."/>
            <person name="Erickson J."/>
            <person name="Farina A."/>
            <person name="Faro S."/>
            <person name="Ferreira P."/>
            <person name="Fischer H."/>
            <person name="Fitzgerald M."/>
            <person name="Foley K."/>
            <person name="Gage D."/>
            <person name="Galagan J."/>
            <person name="Gearin G."/>
            <person name="Gnerre S."/>
            <person name="Gnirke A."/>
            <person name="Goyette A."/>
            <person name="Graham J."/>
            <person name="Grandbois E."/>
            <person name="Gyaltsen K."/>
            <person name="Hafez N."/>
            <person name="Hagopian D."/>
            <person name="Hagos B."/>
            <person name="Hall J."/>
            <person name="Hatcher B."/>
            <person name="Heller A."/>
            <person name="Higgins H."/>
            <person name="Honan T."/>
            <person name="Horn A."/>
            <person name="Houde N."/>
            <person name="Hughes L."/>
            <person name="Hulme W."/>
            <person name="Husby E."/>
            <person name="Iliev I."/>
            <person name="Jaffe D."/>
            <person name="Jones C."/>
            <person name="Kamal M."/>
            <person name="Kamat A."/>
            <person name="Kamvysselis M."/>
            <person name="Karlsson E."/>
            <person name="Kells C."/>
            <person name="Kieu A."/>
            <person name="Kisner P."/>
            <person name="Kodira C."/>
            <person name="Kulbokas E."/>
            <person name="Labutti K."/>
            <person name="Lama D."/>
            <person name="Landers T."/>
            <person name="Leger J."/>
            <person name="Levine S."/>
            <person name="Lewis D."/>
            <person name="Lewis T."/>
            <person name="Lindblad-toh K."/>
            <person name="Liu X."/>
            <person name="Lokyitsang T."/>
            <person name="Lokyitsang Y."/>
            <person name="Lucien O."/>
            <person name="Lui A."/>
            <person name="Ma L.J."/>
            <person name="Mabbitt R."/>
            <person name="Macdonald J."/>
            <person name="Maclean C."/>
            <person name="Major J."/>
            <person name="Manning J."/>
            <person name="Marabella R."/>
            <person name="Maru K."/>
            <person name="Matthews C."/>
            <person name="Mauceli E."/>
            <person name="Mccarthy M."/>
            <person name="Mcdonough S."/>
            <person name="Mcghee T."/>
            <person name="Meldrim J."/>
            <person name="Meneus L."/>
            <person name="Mesirov J."/>
            <person name="Mihalev A."/>
            <person name="Mihova T."/>
            <person name="Mikkelsen T."/>
            <person name="Mlenga V."/>
            <person name="Moru K."/>
            <person name="Mozes J."/>
            <person name="Mulrain L."/>
            <person name="Munson G."/>
            <person name="Naylor J."/>
            <person name="Newes C."/>
            <person name="Nguyen C."/>
            <person name="Nguyen N."/>
            <person name="Nguyen T."/>
            <person name="Nicol R."/>
            <person name="Nielsen C."/>
            <person name="Nizzari M."/>
            <person name="Norbu C."/>
            <person name="Norbu N."/>
            <person name="O'donnell P."/>
            <person name="Okoawo O."/>
            <person name="O'leary S."/>
            <person name="Omotosho B."/>
            <person name="O'neill K."/>
            <person name="Osman S."/>
            <person name="Parker S."/>
            <person name="Perrin D."/>
            <person name="Phunkhang P."/>
            <person name="Piqani B."/>
            <person name="Purcell S."/>
            <person name="Rachupka T."/>
            <person name="Ramasamy U."/>
            <person name="Rameau R."/>
            <person name="Ray V."/>
            <person name="Raymond C."/>
            <person name="Retta R."/>
            <person name="Richardson S."/>
            <person name="Rise C."/>
            <person name="Rodriguez J."/>
            <person name="Rogers J."/>
            <person name="Rogov P."/>
            <person name="Rutman M."/>
            <person name="Schupbach R."/>
            <person name="Seaman C."/>
            <person name="Settipalli S."/>
            <person name="Sharpe T."/>
            <person name="Sheridan J."/>
            <person name="Sherpa N."/>
            <person name="Shi J."/>
            <person name="Smirnov S."/>
            <person name="Smith C."/>
            <person name="Sougnez C."/>
            <person name="Spencer B."/>
            <person name="Stalker J."/>
            <person name="Stange-thomann N."/>
            <person name="Stavropoulos S."/>
            <person name="Stetson K."/>
            <person name="Stone C."/>
            <person name="Stone S."/>
            <person name="Stubbs M."/>
            <person name="Talamas J."/>
            <person name="Tchuinga P."/>
            <person name="Tenzing P."/>
            <person name="Tesfaye S."/>
            <person name="Theodore J."/>
            <person name="Thoulutsang Y."/>
            <person name="Topham K."/>
            <person name="Towey S."/>
            <person name="Tsamla T."/>
            <person name="Tsomo N."/>
            <person name="Vallee D."/>
            <person name="Vassiliev H."/>
            <person name="Venkataraman V."/>
            <person name="Vinson J."/>
            <person name="Vo A."/>
            <person name="Wade C."/>
            <person name="Wang S."/>
            <person name="Wangchuk T."/>
            <person name="Wangdi T."/>
            <person name="Whittaker C."/>
            <person name="Wilkinson J."/>
            <person name="Wu Y."/>
            <person name="Wyman D."/>
            <person name="Yadav S."/>
            <person name="Yang S."/>
            <person name="Yang X."/>
            <person name="Yeager S."/>
            <person name="Yee E."/>
            <person name="Young G."/>
            <person name="Zainoun J."/>
            <person name="Zembeck L."/>
            <person name="Zimmer A."/>
            <person name="Zody M."/>
            <person name="Lander E."/>
        </authorList>
    </citation>
    <scope>NUCLEOTIDE SEQUENCE [LARGE SCALE GENOMIC DNA]</scope>
</reference>
<protein>
    <submittedName>
        <fullName evidence="1">Uncharacterized protein</fullName>
    </submittedName>
</protein>
<organism evidence="1 2">
    <name type="scientific">Ciona savignyi</name>
    <name type="common">Pacific transparent sea squirt</name>
    <dbReference type="NCBI Taxonomy" id="51511"/>
    <lineage>
        <taxon>Eukaryota</taxon>
        <taxon>Metazoa</taxon>
        <taxon>Chordata</taxon>
        <taxon>Tunicata</taxon>
        <taxon>Ascidiacea</taxon>
        <taxon>Phlebobranchia</taxon>
        <taxon>Cionidae</taxon>
        <taxon>Ciona</taxon>
    </lineage>
</organism>
<dbReference type="Proteomes" id="UP000007875">
    <property type="component" value="Unassembled WGS sequence"/>
</dbReference>
<reference evidence="1" key="2">
    <citation type="submission" date="2025-08" db="UniProtKB">
        <authorList>
            <consortium name="Ensembl"/>
        </authorList>
    </citation>
    <scope>IDENTIFICATION</scope>
</reference>
<reference evidence="1" key="3">
    <citation type="submission" date="2025-09" db="UniProtKB">
        <authorList>
            <consortium name="Ensembl"/>
        </authorList>
    </citation>
    <scope>IDENTIFICATION</scope>
</reference>
<proteinExistence type="predicted"/>